<keyword evidence="4 6" id="KW-0720">Serine protease</keyword>
<feature type="active site" description="Charge relay system" evidence="5 6">
    <location>
        <position position="399"/>
    </location>
</feature>
<dbReference type="PRINTS" id="PR00723">
    <property type="entry name" value="SUBTILISIN"/>
</dbReference>
<feature type="chain" id="PRO_5009297741" evidence="9">
    <location>
        <begin position="23"/>
        <end position="1056"/>
    </location>
</feature>
<evidence type="ECO:0000256" key="7">
    <source>
        <dbReference type="RuleBase" id="RU003355"/>
    </source>
</evidence>
<comment type="similarity">
    <text evidence="1 6 7">Belongs to the peptidase S8 family.</text>
</comment>
<gene>
    <name evidence="11" type="ORF">SAMN05444920_14039</name>
</gene>
<keyword evidence="12" id="KW-1185">Reference proteome</keyword>
<keyword evidence="2 6" id="KW-0645">Protease</keyword>
<dbReference type="InterPro" id="IPR036852">
    <property type="entry name" value="Peptidase_S8/S53_dom_sf"/>
</dbReference>
<accession>A0A1H6F3J8</accession>
<dbReference type="Pfam" id="PF00082">
    <property type="entry name" value="Peptidase_S8"/>
    <property type="match status" value="1"/>
</dbReference>
<evidence type="ECO:0000256" key="3">
    <source>
        <dbReference type="ARBA" id="ARBA00022801"/>
    </source>
</evidence>
<protein>
    <submittedName>
        <fullName evidence="11">Subtilase family protein</fullName>
    </submittedName>
</protein>
<evidence type="ECO:0000259" key="10">
    <source>
        <dbReference type="Pfam" id="PF00082"/>
    </source>
</evidence>
<name>A0A1H6F3J8_9ACTN</name>
<evidence type="ECO:0000256" key="6">
    <source>
        <dbReference type="PROSITE-ProRule" id="PRU01240"/>
    </source>
</evidence>
<keyword evidence="3 6" id="KW-0378">Hydrolase</keyword>
<feature type="active site" description="Charge relay system" evidence="5 6">
    <location>
        <position position="197"/>
    </location>
</feature>
<sequence length="1056" mass="111388">MTWWAGVAVLVTATTVHPQAVAAARTATGTITLITGDKVTVTGPTSAMVEPGEGREKVTFLTDEARGRLRVLPGDAAPLVAAGRLDPRLFDVTGLLELGYDDSRKELPLLVTGASGSAPAVRAMSGFRSLGAVRGFAVRQRRDDAVRTWQALAAGTGRIWLDGRRRVSLDESVRQVGAPQAWERGHTGAGVKVAVLDTGIDATHPDLAGRVAARADFTEVPDERDVIGHGTHVAATIAGSGAASGGTHRGVAPGATLLDGKVCESQWCMDSAILAGMQWAAEQGAKVVNLSLGGPDTPGVDPLEEAVQTLTERYGTLFVAAAGNYGADRTLNSPGTADAALAVGAVGKSGEQAGFASRGPRTGDDGLKPDITAPGVDITAARGKDSPGDGSYVAMSGTSMATPHVAGVAALLAGAHPGWKGGTLKAALMAAARPLPGIGVFAQGSGLVDAARVTSQAVTAEPPGLGFGKQAWPHDDDQPVSKKIVYRNHQPQPVTLRLETRGDKSFSVVPGTLTVPAGGQAEAVVTSDTSAGGPDGLLGGHIVATGDGDLVISTPVGVDKEKESYDLTLTFTDRSGRPATQTFTTLYSLDGDQTPIDVEAPEGPVTLRLPKGRWQIRTSIRDDRSRTLLVHPALELDRSQAVDADARLGRPIALTPPRADAAPLLAEIVYQYQKADGSSRSWGWLGDSYDSAYTAQLGPERTYPGVRTKVAGRWAAGRVGSPYAYHLTWFHPGGMVTGFERRVAQRDLAAIRTDYARHLPDAEADASSRAWPRDGMIFSYLSPTTSGTPFEQVEYVNTDDGIRWQRFLYEYAPDGRLNRFESPFKRYRSGRAYTEAWNRGVFSPALPWAGAQNSEGVSRTGDVISTDLLMYGDGRGSLGYSSRAAQRTALYRDGTLVSEQPEIVTSFAVPAREAAYRLVVESERGAPATLSTRVSGEWTFRSGHVAGDAPARLPVSVVRFTPALDSENSAPSERRFTVPVSVRPLAGSAARPVRRLSVEVSYDDGATWTRAEIHGSAAVLRHPAGDGFVSLRAHAVDGAGNTVTQTVVRAYRIRPA</sequence>
<dbReference type="GO" id="GO:0006508">
    <property type="term" value="P:proteolysis"/>
    <property type="evidence" value="ECO:0007669"/>
    <property type="project" value="UniProtKB-KW"/>
</dbReference>
<dbReference type="EMBL" id="FNVT01000040">
    <property type="protein sequence ID" value="SEH03625.1"/>
    <property type="molecule type" value="Genomic_DNA"/>
</dbReference>
<dbReference type="PROSITE" id="PS00138">
    <property type="entry name" value="SUBTILASE_SER"/>
    <property type="match status" value="1"/>
</dbReference>
<proteinExistence type="inferred from homology"/>
<dbReference type="InterPro" id="IPR015500">
    <property type="entry name" value="Peptidase_S8_subtilisin-rel"/>
</dbReference>
<dbReference type="AlphaFoldDB" id="A0A1H6F3J8"/>
<evidence type="ECO:0000256" key="1">
    <source>
        <dbReference type="ARBA" id="ARBA00011073"/>
    </source>
</evidence>
<dbReference type="PROSITE" id="PS00136">
    <property type="entry name" value="SUBTILASE_ASP"/>
    <property type="match status" value="1"/>
</dbReference>
<evidence type="ECO:0000256" key="9">
    <source>
        <dbReference type="SAM" id="SignalP"/>
    </source>
</evidence>
<reference evidence="11 12" key="1">
    <citation type="submission" date="2016-10" db="EMBL/GenBank/DDBJ databases">
        <authorList>
            <person name="de Groot N.N."/>
        </authorList>
    </citation>
    <scope>NUCLEOTIDE SEQUENCE [LARGE SCALE GENOMIC DNA]</scope>
    <source>
        <strain evidence="11 12">CGMCC 4.7037</strain>
    </source>
</reference>
<dbReference type="InterPro" id="IPR000209">
    <property type="entry name" value="Peptidase_S8/S53_dom"/>
</dbReference>
<dbReference type="PANTHER" id="PTHR43806:SF11">
    <property type="entry name" value="CEREVISIN-RELATED"/>
    <property type="match status" value="1"/>
</dbReference>
<evidence type="ECO:0000256" key="2">
    <source>
        <dbReference type="ARBA" id="ARBA00022670"/>
    </source>
</evidence>
<evidence type="ECO:0000313" key="12">
    <source>
        <dbReference type="Proteomes" id="UP000236732"/>
    </source>
</evidence>
<dbReference type="PROSITE" id="PS51892">
    <property type="entry name" value="SUBTILASE"/>
    <property type="match status" value="1"/>
</dbReference>
<feature type="domain" description="Peptidase S8/S53" evidence="10">
    <location>
        <begin position="188"/>
        <end position="435"/>
    </location>
</feature>
<dbReference type="RefSeq" id="WP_235031056.1">
    <property type="nucleotide sequence ID" value="NZ_FNVT01000040.1"/>
</dbReference>
<evidence type="ECO:0000313" key="11">
    <source>
        <dbReference type="EMBL" id="SEH03625.1"/>
    </source>
</evidence>
<evidence type="ECO:0000256" key="8">
    <source>
        <dbReference type="SAM" id="MobiDB-lite"/>
    </source>
</evidence>
<evidence type="ECO:0000256" key="4">
    <source>
        <dbReference type="ARBA" id="ARBA00022825"/>
    </source>
</evidence>
<feature type="region of interest" description="Disordered" evidence="8">
    <location>
        <begin position="351"/>
        <end position="390"/>
    </location>
</feature>
<evidence type="ECO:0000256" key="5">
    <source>
        <dbReference type="PIRSR" id="PIRSR615500-1"/>
    </source>
</evidence>
<dbReference type="PANTHER" id="PTHR43806">
    <property type="entry name" value="PEPTIDASE S8"/>
    <property type="match status" value="1"/>
</dbReference>
<dbReference type="GO" id="GO:0004252">
    <property type="term" value="F:serine-type endopeptidase activity"/>
    <property type="evidence" value="ECO:0007669"/>
    <property type="project" value="UniProtKB-UniRule"/>
</dbReference>
<keyword evidence="9" id="KW-0732">Signal</keyword>
<dbReference type="InterPro" id="IPR050131">
    <property type="entry name" value="Peptidase_S8_subtilisin-like"/>
</dbReference>
<organism evidence="11 12">
    <name type="scientific">Nonomuraea solani</name>
    <dbReference type="NCBI Taxonomy" id="1144553"/>
    <lineage>
        <taxon>Bacteria</taxon>
        <taxon>Bacillati</taxon>
        <taxon>Actinomycetota</taxon>
        <taxon>Actinomycetes</taxon>
        <taxon>Streptosporangiales</taxon>
        <taxon>Streptosporangiaceae</taxon>
        <taxon>Nonomuraea</taxon>
    </lineage>
</organism>
<dbReference type="SUPFAM" id="SSF52743">
    <property type="entry name" value="Subtilisin-like"/>
    <property type="match status" value="1"/>
</dbReference>
<dbReference type="InterPro" id="IPR023828">
    <property type="entry name" value="Peptidase_S8_Ser-AS"/>
</dbReference>
<dbReference type="Proteomes" id="UP000236732">
    <property type="component" value="Unassembled WGS sequence"/>
</dbReference>
<dbReference type="InterPro" id="IPR023827">
    <property type="entry name" value="Peptidase_S8_Asp-AS"/>
</dbReference>
<feature type="active site" description="Charge relay system" evidence="5 6">
    <location>
        <position position="229"/>
    </location>
</feature>
<feature type="signal peptide" evidence="9">
    <location>
        <begin position="1"/>
        <end position="22"/>
    </location>
</feature>
<dbReference type="Gene3D" id="3.40.50.200">
    <property type="entry name" value="Peptidase S8/S53 domain"/>
    <property type="match status" value="1"/>
</dbReference>